<dbReference type="InterPro" id="IPR036944">
    <property type="entry name" value="PPIase_FKBP_N_sf"/>
</dbReference>
<evidence type="ECO:0000256" key="1">
    <source>
        <dbReference type="ARBA" id="ARBA00000971"/>
    </source>
</evidence>
<comment type="similarity">
    <text evidence="2 7">Belongs to the FKBP-type PPIase family.</text>
</comment>
<gene>
    <name evidence="10" type="ORF">SAMN06265379_104255</name>
</gene>
<dbReference type="PROSITE" id="PS51257">
    <property type="entry name" value="PROKAR_LIPOPROTEIN"/>
    <property type="match status" value="1"/>
</dbReference>
<dbReference type="Gene3D" id="3.10.50.40">
    <property type="match status" value="1"/>
</dbReference>
<dbReference type="InterPro" id="IPR000774">
    <property type="entry name" value="PPIase_FKBP_N"/>
</dbReference>
<evidence type="ECO:0000256" key="3">
    <source>
        <dbReference type="ARBA" id="ARBA00022729"/>
    </source>
</evidence>
<dbReference type="GO" id="GO:0003755">
    <property type="term" value="F:peptidyl-prolyl cis-trans isomerase activity"/>
    <property type="evidence" value="ECO:0007669"/>
    <property type="project" value="UniProtKB-UniRule"/>
</dbReference>
<feature type="chain" id="PRO_5021982592" description="Peptidyl-prolyl cis-trans isomerase" evidence="8">
    <location>
        <begin position="18"/>
        <end position="268"/>
    </location>
</feature>
<dbReference type="PANTHER" id="PTHR43811">
    <property type="entry name" value="FKBP-TYPE PEPTIDYL-PROLYL CIS-TRANS ISOMERASE FKPA"/>
    <property type="match status" value="1"/>
</dbReference>
<dbReference type="FunFam" id="3.10.50.40:FF:000045">
    <property type="entry name" value="Peptidyl-prolyl cis-trans isomerase"/>
    <property type="match status" value="1"/>
</dbReference>
<dbReference type="EC" id="5.2.1.8" evidence="7"/>
<keyword evidence="4 6" id="KW-0697">Rotamase</keyword>
<evidence type="ECO:0000313" key="10">
    <source>
        <dbReference type="EMBL" id="SMO66887.1"/>
    </source>
</evidence>
<dbReference type="Pfam" id="PF01346">
    <property type="entry name" value="FKBP_N"/>
    <property type="match status" value="1"/>
</dbReference>
<sequence length="268" mass="28976">MQIKNLILALVAVSVMAVSCTQGPSVKKITLKNETDSISYALGYLNAAGMLQQFQGPFDTINTAALAAAYADAGFSDQMKEGLSQSFDSIDYNTMKIGFINTLLNEKDAAFDQQTANTFLQAAYQAAQDRKNMMPGMPAFDNKKAGDEFLSQNADKEGVVTTASGLQYEVLKEGKGPKPTAEDKVKVHYHGTLLDGTVFDSSTDRGEPATFGVTQVIPGWTEALQLMPVGSKYKLYIPGDLAYGTRGQGQIGPMQLLVFEVELLDIEK</sequence>
<evidence type="ECO:0000256" key="7">
    <source>
        <dbReference type="RuleBase" id="RU003915"/>
    </source>
</evidence>
<keyword evidence="11" id="KW-1185">Reference proteome</keyword>
<dbReference type="Proteomes" id="UP000319040">
    <property type="component" value="Unassembled WGS sequence"/>
</dbReference>
<keyword evidence="5 6" id="KW-0413">Isomerase</keyword>
<protein>
    <recommendedName>
        <fullName evidence="7">Peptidyl-prolyl cis-trans isomerase</fullName>
        <ecNumber evidence="7">5.2.1.8</ecNumber>
    </recommendedName>
</protein>
<dbReference type="Pfam" id="PF00254">
    <property type="entry name" value="FKBP_C"/>
    <property type="match status" value="1"/>
</dbReference>
<reference evidence="10 11" key="1">
    <citation type="submission" date="2017-05" db="EMBL/GenBank/DDBJ databases">
        <authorList>
            <person name="Varghese N."/>
            <person name="Submissions S."/>
        </authorList>
    </citation>
    <scope>NUCLEOTIDE SEQUENCE [LARGE SCALE GENOMIC DNA]</scope>
    <source>
        <strain evidence="10 11">DSM 27040</strain>
    </source>
</reference>
<evidence type="ECO:0000256" key="2">
    <source>
        <dbReference type="ARBA" id="ARBA00006577"/>
    </source>
</evidence>
<accession>A0A521D5D6</accession>
<dbReference type="RefSeq" id="WP_142533396.1">
    <property type="nucleotide sequence ID" value="NZ_FXTB01000004.1"/>
</dbReference>
<feature type="domain" description="PPIase FKBP-type" evidence="9">
    <location>
        <begin position="182"/>
        <end position="267"/>
    </location>
</feature>
<evidence type="ECO:0000256" key="5">
    <source>
        <dbReference type="ARBA" id="ARBA00023235"/>
    </source>
</evidence>
<dbReference type="PANTHER" id="PTHR43811:SF19">
    <property type="entry name" value="39 KDA FK506-BINDING NUCLEAR PROTEIN"/>
    <property type="match status" value="1"/>
</dbReference>
<proteinExistence type="inferred from homology"/>
<dbReference type="GO" id="GO:0006457">
    <property type="term" value="P:protein folding"/>
    <property type="evidence" value="ECO:0007669"/>
    <property type="project" value="InterPro"/>
</dbReference>
<dbReference type="EMBL" id="FXTB01000004">
    <property type="protein sequence ID" value="SMO66887.1"/>
    <property type="molecule type" value="Genomic_DNA"/>
</dbReference>
<organism evidence="10 11">
    <name type="scientific">Saccharicrinis carchari</name>
    <dbReference type="NCBI Taxonomy" id="1168039"/>
    <lineage>
        <taxon>Bacteria</taxon>
        <taxon>Pseudomonadati</taxon>
        <taxon>Bacteroidota</taxon>
        <taxon>Bacteroidia</taxon>
        <taxon>Marinilabiliales</taxon>
        <taxon>Marinilabiliaceae</taxon>
        <taxon>Saccharicrinis</taxon>
    </lineage>
</organism>
<dbReference type="OrthoDB" id="9814548at2"/>
<evidence type="ECO:0000256" key="4">
    <source>
        <dbReference type="ARBA" id="ARBA00023110"/>
    </source>
</evidence>
<name>A0A521D5D6_SACCC</name>
<feature type="signal peptide" evidence="8">
    <location>
        <begin position="1"/>
        <end position="17"/>
    </location>
</feature>
<dbReference type="InterPro" id="IPR001179">
    <property type="entry name" value="PPIase_FKBP_dom"/>
</dbReference>
<dbReference type="AlphaFoldDB" id="A0A521D5D6"/>
<comment type="catalytic activity">
    <reaction evidence="1 6 7">
        <text>[protein]-peptidylproline (omega=180) = [protein]-peptidylproline (omega=0)</text>
        <dbReference type="Rhea" id="RHEA:16237"/>
        <dbReference type="Rhea" id="RHEA-COMP:10747"/>
        <dbReference type="Rhea" id="RHEA-COMP:10748"/>
        <dbReference type="ChEBI" id="CHEBI:83833"/>
        <dbReference type="ChEBI" id="CHEBI:83834"/>
        <dbReference type="EC" id="5.2.1.8"/>
    </reaction>
</comment>
<dbReference type="SUPFAM" id="SSF54534">
    <property type="entry name" value="FKBP-like"/>
    <property type="match status" value="1"/>
</dbReference>
<keyword evidence="3 8" id="KW-0732">Signal</keyword>
<evidence type="ECO:0000259" key="9">
    <source>
        <dbReference type="PROSITE" id="PS50059"/>
    </source>
</evidence>
<evidence type="ECO:0000256" key="6">
    <source>
        <dbReference type="PROSITE-ProRule" id="PRU00277"/>
    </source>
</evidence>
<dbReference type="Gene3D" id="1.10.287.460">
    <property type="entry name" value="Peptidyl-prolyl cis-trans isomerase, FKBP-type, N-terminal domain"/>
    <property type="match status" value="1"/>
</dbReference>
<dbReference type="PROSITE" id="PS50059">
    <property type="entry name" value="FKBP_PPIASE"/>
    <property type="match status" value="1"/>
</dbReference>
<evidence type="ECO:0000313" key="11">
    <source>
        <dbReference type="Proteomes" id="UP000319040"/>
    </source>
</evidence>
<dbReference type="InterPro" id="IPR046357">
    <property type="entry name" value="PPIase_dom_sf"/>
</dbReference>
<evidence type="ECO:0000256" key="8">
    <source>
        <dbReference type="SAM" id="SignalP"/>
    </source>
</evidence>